<reference evidence="1 2" key="1">
    <citation type="journal article" date="2021" name="Elife">
        <title>Chloroplast acquisition without the gene transfer in kleptoplastic sea slugs, Plakobranchus ocellatus.</title>
        <authorList>
            <person name="Maeda T."/>
            <person name="Takahashi S."/>
            <person name="Yoshida T."/>
            <person name="Shimamura S."/>
            <person name="Takaki Y."/>
            <person name="Nagai Y."/>
            <person name="Toyoda A."/>
            <person name="Suzuki Y."/>
            <person name="Arimoto A."/>
            <person name="Ishii H."/>
            <person name="Satoh N."/>
            <person name="Nishiyama T."/>
            <person name="Hasebe M."/>
            <person name="Maruyama T."/>
            <person name="Minagawa J."/>
            <person name="Obokata J."/>
            <person name="Shigenobu S."/>
        </authorList>
    </citation>
    <scope>NUCLEOTIDE SEQUENCE [LARGE SCALE GENOMIC DNA]</scope>
</reference>
<evidence type="ECO:0000313" key="2">
    <source>
        <dbReference type="Proteomes" id="UP000762676"/>
    </source>
</evidence>
<organism evidence="1 2">
    <name type="scientific">Elysia marginata</name>
    <dbReference type="NCBI Taxonomy" id="1093978"/>
    <lineage>
        <taxon>Eukaryota</taxon>
        <taxon>Metazoa</taxon>
        <taxon>Spiralia</taxon>
        <taxon>Lophotrochozoa</taxon>
        <taxon>Mollusca</taxon>
        <taxon>Gastropoda</taxon>
        <taxon>Heterobranchia</taxon>
        <taxon>Euthyneura</taxon>
        <taxon>Panpulmonata</taxon>
        <taxon>Sacoglossa</taxon>
        <taxon>Placobranchoidea</taxon>
        <taxon>Plakobranchidae</taxon>
        <taxon>Elysia</taxon>
    </lineage>
</organism>
<keyword evidence="2" id="KW-1185">Reference proteome</keyword>
<dbReference type="EMBL" id="BMAT01006032">
    <property type="protein sequence ID" value="GFS04603.1"/>
    <property type="molecule type" value="Genomic_DNA"/>
</dbReference>
<sequence>MDFLAAPATGKPARPSVSCNLEPVSLAWVSDCLGLIPDQSALHPALVRSPLRHQRRYQSPSVVGPAYRYGAEHTERISRSPNMHMSVRCMQSCVLRCRLDAACVTTGPQTLSTHKARQGDRSDPPMMIANTKGLFVTLDTAFLPSRPGQRVVTSALDPAGSSPTRSGQFFGEARRELEPRGPWGSCPAVLVLRRRKKLPKEKEPAV</sequence>
<protein>
    <recommendedName>
        <fullName evidence="3">BRCT domain-containing protein</fullName>
    </recommendedName>
</protein>
<gene>
    <name evidence="1" type="ORF">ElyMa_002915500</name>
</gene>
<proteinExistence type="predicted"/>
<name>A0AAV4I2F5_9GAST</name>
<evidence type="ECO:0000313" key="1">
    <source>
        <dbReference type="EMBL" id="GFS04603.1"/>
    </source>
</evidence>
<accession>A0AAV4I2F5</accession>
<dbReference type="AlphaFoldDB" id="A0AAV4I2F5"/>
<dbReference type="Proteomes" id="UP000762676">
    <property type="component" value="Unassembled WGS sequence"/>
</dbReference>
<evidence type="ECO:0008006" key="3">
    <source>
        <dbReference type="Google" id="ProtNLM"/>
    </source>
</evidence>
<comment type="caution">
    <text evidence="1">The sequence shown here is derived from an EMBL/GenBank/DDBJ whole genome shotgun (WGS) entry which is preliminary data.</text>
</comment>